<evidence type="ECO:0000259" key="7">
    <source>
        <dbReference type="PROSITE" id="PS51755"/>
    </source>
</evidence>
<dbReference type="SMART" id="SM00028">
    <property type="entry name" value="TPR"/>
    <property type="match status" value="7"/>
</dbReference>
<dbReference type="Gene3D" id="1.10.10.10">
    <property type="entry name" value="Winged helix-like DNA-binding domain superfamily/Winged helix DNA-binding domain"/>
    <property type="match status" value="1"/>
</dbReference>
<dbReference type="Pfam" id="PF00486">
    <property type="entry name" value="Trans_reg_C"/>
    <property type="match status" value="1"/>
</dbReference>
<dbReference type="PANTHER" id="PTHR35807:SF1">
    <property type="entry name" value="TRANSCRIPTIONAL REGULATOR REDD"/>
    <property type="match status" value="1"/>
</dbReference>
<keyword evidence="9" id="KW-1185">Reference proteome</keyword>
<dbReference type="SUPFAM" id="SSF48452">
    <property type="entry name" value="TPR-like"/>
    <property type="match status" value="3"/>
</dbReference>
<dbReference type="PRINTS" id="PR00364">
    <property type="entry name" value="DISEASERSIST"/>
</dbReference>
<dbReference type="Pfam" id="PF13424">
    <property type="entry name" value="TPR_12"/>
    <property type="match status" value="3"/>
</dbReference>
<dbReference type="InterPro" id="IPR001867">
    <property type="entry name" value="OmpR/PhoB-type_DNA-bd"/>
</dbReference>
<dbReference type="SUPFAM" id="SSF46894">
    <property type="entry name" value="C-terminal effector domain of the bipartite response regulators"/>
    <property type="match status" value="1"/>
</dbReference>
<reference evidence="8 9" key="2">
    <citation type="submission" date="2019-09" db="EMBL/GenBank/DDBJ databases">
        <authorList>
            <person name="Jin C."/>
        </authorList>
    </citation>
    <scope>NUCLEOTIDE SEQUENCE [LARGE SCALE GENOMIC DNA]</scope>
    <source>
        <strain evidence="8 9">AN110305</strain>
    </source>
</reference>
<dbReference type="PANTHER" id="PTHR35807">
    <property type="entry name" value="TRANSCRIPTIONAL REGULATOR REDD-RELATED"/>
    <property type="match status" value="1"/>
</dbReference>
<dbReference type="OrthoDB" id="3587032at2"/>
<proteinExistence type="inferred from homology"/>
<comment type="caution">
    <text evidence="8">The sequence shown here is derived from an EMBL/GenBank/DDBJ whole genome shotgun (WGS) entry which is preliminary data.</text>
</comment>
<dbReference type="SMART" id="SM00862">
    <property type="entry name" value="Trans_reg_C"/>
    <property type="match status" value="1"/>
</dbReference>
<feature type="repeat" description="TPR" evidence="5">
    <location>
        <begin position="788"/>
        <end position="821"/>
    </location>
</feature>
<dbReference type="InterPro" id="IPR051677">
    <property type="entry name" value="AfsR-DnrI-RedD_regulator"/>
</dbReference>
<feature type="repeat" description="TPR" evidence="5">
    <location>
        <begin position="708"/>
        <end position="741"/>
    </location>
</feature>
<feature type="repeat" description="TPR" evidence="5">
    <location>
        <begin position="828"/>
        <end position="861"/>
    </location>
</feature>
<dbReference type="InterPro" id="IPR036388">
    <property type="entry name" value="WH-like_DNA-bd_sf"/>
</dbReference>
<evidence type="ECO:0000313" key="8">
    <source>
        <dbReference type="EMBL" id="KAA2253876.1"/>
    </source>
</evidence>
<dbReference type="Pfam" id="PF03704">
    <property type="entry name" value="BTAD"/>
    <property type="match status" value="1"/>
</dbReference>
<keyword evidence="5" id="KW-0802">TPR repeat</keyword>
<organism evidence="8 9">
    <name type="scientific">Solihabitans fulvus</name>
    <dbReference type="NCBI Taxonomy" id="1892852"/>
    <lineage>
        <taxon>Bacteria</taxon>
        <taxon>Bacillati</taxon>
        <taxon>Actinomycetota</taxon>
        <taxon>Actinomycetes</taxon>
        <taxon>Pseudonocardiales</taxon>
        <taxon>Pseudonocardiaceae</taxon>
        <taxon>Solihabitans</taxon>
    </lineage>
</organism>
<evidence type="ECO:0000256" key="3">
    <source>
        <dbReference type="ARBA" id="ARBA00023125"/>
    </source>
</evidence>
<dbReference type="PROSITE" id="PS51755">
    <property type="entry name" value="OMPR_PHOB"/>
    <property type="match status" value="1"/>
</dbReference>
<dbReference type="RefSeq" id="WP_149853570.1">
    <property type="nucleotide sequence ID" value="NZ_VUOB01000064.1"/>
</dbReference>
<dbReference type="EMBL" id="VUOB01000064">
    <property type="protein sequence ID" value="KAA2253876.1"/>
    <property type="molecule type" value="Genomic_DNA"/>
</dbReference>
<dbReference type="Proteomes" id="UP000323454">
    <property type="component" value="Unassembled WGS sequence"/>
</dbReference>
<dbReference type="InterPro" id="IPR005158">
    <property type="entry name" value="BTAD"/>
</dbReference>
<dbReference type="CDD" id="cd15831">
    <property type="entry name" value="BTAD"/>
    <property type="match status" value="1"/>
</dbReference>
<dbReference type="PROSITE" id="PS50005">
    <property type="entry name" value="TPR"/>
    <property type="match status" value="3"/>
</dbReference>
<feature type="DNA-binding region" description="OmpR/PhoB-type" evidence="6">
    <location>
        <begin position="1"/>
        <end position="95"/>
    </location>
</feature>
<dbReference type="InterPro" id="IPR019734">
    <property type="entry name" value="TPR_rpt"/>
</dbReference>
<protein>
    <submittedName>
        <fullName evidence="8">Tetratricopeptide repeat protein</fullName>
    </submittedName>
</protein>
<dbReference type="InterPro" id="IPR016032">
    <property type="entry name" value="Sig_transdc_resp-reg_C-effctor"/>
</dbReference>
<comment type="similarity">
    <text evidence="1">Belongs to the AfsR/DnrI/RedD regulatory family.</text>
</comment>
<sequence>MRFLVLGPIEVLGSGGPAKVAGARQLVLLATLLLNGNRVVPLGDLVDALWDDGPPPNADVALRTYVSRLRRAIAAVEPDADRRLTFASGGYRLTVEPGELDLDAFREHVRRARAGDRPEDVATELSAGLRLWRGPALIGLAGRRIQTNAAGLAEERLAATVERIAADLALGHAADLVPELRDLVAAHPLREQLHGQLMLALYRSGRQADALLAFQDARTVIAEELGGDPGPELVRLHEDMLRGAPALAAPPQVDQRPRRDDLPGDIADFTGRDTELRDLLGELPEGGAVAIEAIDGMAGIGKTALAVHLAHRLADRYPDARLFIDLHGHSTEREAASPAAALDVLLRALGVPGERIPPDLDTRSALWRAELADRRALVVLDNAASAAQVRPLLPGGPNCLALVTSRRRLADLDTTRTVSLDVLPPDDAVALFTRIAGRDRADGEPDAVRAVVELCGRLPLAIRIAGARLRTRRTWTVAHLAGRLRQGHRRLAELTTGDRSVAAAFALSYQHLSADQQGLFRLLGLVPGHDFDAYAAAALDDRELGPTTRLLEDLVDVHLLQEPVAGRYRFHDLLRQHARNTVAATETAQQRDAALDRLLDYYLHAANAVNDQVDPSGRRITLGGVGPPARLPAFDSYDAGLAWCEAEHANLIAAIAHAAEQGRHTHTWQLSHLMWSWFQHRSRLHDWLRTHQLALASARELDDARGQAEIHNNLGTAHTFTGQYELALEHTRQALPLYRSVGDRRGEASATNRTGVLHKRLGQHQEAIDHFELAHALCEEIGDRRGEAATLNNLGLMLSMVGRHEDALDRHLRALDLDRQLGDQRNEGMTLNNLGSAHRKLGRHEEAIGRYRRSLAIHREIGDTAGVASTLSNLALAYGGLGRHADALHLQRQALALAEELDEPDAVGSAHNDLGDTMLATGRPDLAGDHYRQALDISAQTGSHYEQGRAHVGLGRTRRAEDPAAATEHLRQALEIYARLGLPEAEAVRAELAAIPGE</sequence>
<evidence type="ECO:0000256" key="1">
    <source>
        <dbReference type="ARBA" id="ARBA00005820"/>
    </source>
</evidence>
<dbReference type="Gene3D" id="3.40.50.300">
    <property type="entry name" value="P-loop containing nucleotide triphosphate hydrolases"/>
    <property type="match status" value="1"/>
</dbReference>
<accession>A0A5B2WTL2</accession>
<dbReference type="SUPFAM" id="SSF52540">
    <property type="entry name" value="P-loop containing nucleoside triphosphate hydrolases"/>
    <property type="match status" value="1"/>
</dbReference>
<dbReference type="AlphaFoldDB" id="A0A5B2WTL2"/>
<gene>
    <name evidence="8" type="ORF">F0L68_31880</name>
</gene>
<keyword evidence="3 6" id="KW-0238">DNA-binding</keyword>
<dbReference type="InterPro" id="IPR011990">
    <property type="entry name" value="TPR-like_helical_dom_sf"/>
</dbReference>
<evidence type="ECO:0000313" key="9">
    <source>
        <dbReference type="Proteomes" id="UP000323454"/>
    </source>
</evidence>
<evidence type="ECO:0000256" key="5">
    <source>
        <dbReference type="PROSITE-ProRule" id="PRU00339"/>
    </source>
</evidence>
<keyword evidence="4" id="KW-0804">Transcription</keyword>
<dbReference type="GO" id="GO:0003677">
    <property type="term" value="F:DNA binding"/>
    <property type="evidence" value="ECO:0007669"/>
    <property type="project" value="UniProtKB-UniRule"/>
</dbReference>
<dbReference type="GO" id="GO:0000160">
    <property type="term" value="P:phosphorelay signal transduction system"/>
    <property type="evidence" value="ECO:0007669"/>
    <property type="project" value="InterPro"/>
</dbReference>
<evidence type="ECO:0000256" key="4">
    <source>
        <dbReference type="ARBA" id="ARBA00023163"/>
    </source>
</evidence>
<dbReference type="InterPro" id="IPR027417">
    <property type="entry name" value="P-loop_NTPase"/>
</dbReference>
<name>A0A5B2WTL2_9PSEU</name>
<dbReference type="SMART" id="SM01043">
    <property type="entry name" value="BTAD"/>
    <property type="match status" value="1"/>
</dbReference>
<keyword evidence="2" id="KW-0805">Transcription regulation</keyword>
<dbReference type="GO" id="GO:0006355">
    <property type="term" value="P:regulation of DNA-templated transcription"/>
    <property type="evidence" value="ECO:0007669"/>
    <property type="project" value="InterPro"/>
</dbReference>
<evidence type="ECO:0000256" key="2">
    <source>
        <dbReference type="ARBA" id="ARBA00023015"/>
    </source>
</evidence>
<dbReference type="GO" id="GO:0043531">
    <property type="term" value="F:ADP binding"/>
    <property type="evidence" value="ECO:0007669"/>
    <property type="project" value="InterPro"/>
</dbReference>
<feature type="domain" description="OmpR/PhoB-type" evidence="7">
    <location>
        <begin position="1"/>
        <end position="95"/>
    </location>
</feature>
<dbReference type="Gene3D" id="1.25.40.10">
    <property type="entry name" value="Tetratricopeptide repeat domain"/>
    <property type="match status" value="3"/>
</dbReference>
<evidence type="ECO:0000256" key="6">
    <source>
        <dbReference type="PROSITE-ProRule" id="PRU01091"/>
    </source>
</evidence>
<reference evidence="8 9" key="1">
    <citation type="submission" date="2019-09" db="EMBL/GenBank/DDBJ databases">
        <title>Goodfellowia gen. nov., a new genus of the Pseudonocardineae related to Actinoalloteichus, containing Goodfellowia coeruleoviolacea gen. nov., comb. nov. gen. nov., comb. nov.</title>
        <authorList>
            <person name="Labeda D."/>
        </authorList>
    </citation>
    <scope>NUCLEOTIDE SEQUENCE [LARGE SCALE GENOMIC DNA]</scope>
    <source>
        <strain evidence="8 9">AN110305</strain>
    </source>
</reference>